<dbReference type="AlphaFoldDB" id="A0ABD3QSX3"/>
<evidence type="ECO:0000256" key="1">
    <source>
        <dbReference type="ARBA" id="ARBA00004170"/>
    </source>
</evidence>
<reference evidence="6 7" key="1">
    <citation type="journal article" date="2020" name="G3 (Bethesda)">
        <title>Improved Reference Genome for Cyclotella cryptica CCMP332, a Model for Cell Wall Morphogenesis, Salinity Adaptation, and Lipid Production in Diatoms (Bacillariophyta).</title>
        <authorList>
            <person name="Roberts W.R."/>
            <person name="Downey K.M."/>
            <person name="Ruck E.C."/>
            <person name="Traller J.C."/>
            <person name="Alverson A.J."/>
        </authorList>
    </citation>
    <scope>NUCLEOTIDE SEQUENCE [LARGE SCALE GENOMIC DNA]</scope>
    <source>
        <strain evidence="6 7">CCMP332</strain>
    </source>
</reference>
<comment type="caution">
    <text evidence="6">The sequence shown here is derived from an EMBL/GenBank/DDBJ whole genome shotgun (WGS) entry which is preliminary data.</text>
</comment>
<evidence type="ECO:0000313" key="7">
    <source>
        <dbReference type="Proteomes" id="UP001516023"/>
    </source>
</evidence>
<evidence type="ECO:0000313" key="6">
    <source>
        <dbReference type="EMBL" id="KAL3803484.1"/>
    </source>
</evidence>
<evidence type="ECO:0000256" key="5">
    <source>
        <dbReference type="ARBA" id="ARBA00043089"/>
    </source>
</evidence>
<protein>
    <recommendedName>
        <fullName evidence="5">Photosystem II 12 kDa extrinsic protein</fullName>
    </recommendedName>
</protein>
<gene>
    <name evidence="6" type="ORF">HJC23_014032</name>
</gene>
<proteinExistence type="inferred from homology"/>
<keyword evidence="7" id="KW-1185">Reference proteome</keyword>
<keyword evidence="4" id="KW-0472">Membrane</keyword>
<comment type="subcellular location">
    <subcellularLocation>
        <location evidence="1">Membrane</location>
        <topology evidence="1">Peripheral membrane protein</topology>
    </subcellularLocation>
</comment>
<dbReference type="EMBL" id="JABMIG020000013">
    <property type="protein sequence ID" value="KAL3803484.1"/>
    <property type="molecule type" value="Genomic_DNA"/>
</dbReference>
<dbReference type="Pfam" id="PF06514">
    <property type="entry name" value="PsbU"/>
    <property type="match status" value="1"/>
</dbReference>
<name>A0ABD3QSX3_9STRA</name>
<comment type="similarity">
    <text evidence="2">Belongs to the PsbU family.</text>
</comment>
<evidence type="ECO:0000256" key="4">
    <source>
        <dbReference type="ARBA" id="ARBA00023136"/>
    </source>
</evidence>
<sequence>MTHHVPKTELAAMSLSDAFLSGSGVMCGEINLEASEQARRDKFPGFHPHAGCKIASHSQQNTVPEMYKIPGLTLNDKAVFKKQGAHCPPSGVYVEG</sequence>
<keyword evidence="3" id="KW-0793">Thylakoid</keyword>
<dbReference type="InterPro" id="IPR010527">
    <property type="entry name" value="PSII_PsbU"/>
</dbReference>
<organism evidence="6 7">
    <name type="scientific">Cyclotella cryptica</name>
    <dbReference type="NCBI Taxonomy" id="29204"/>
    <lineage>
        <taxon>Eukaryota</taxon>
        <taxon>Sar</taxon>
        <taxon>Stramenopiles</taxon>
        <taxon>Ochrophyta</taxon>
        <taxon>Bacillariophyta</taxon>
        <taxon>Coscinodiscophyceae</taxon>
        <taxon>Thalassiosirophycidae</taxon>
        <taxon>Stephanodiscales</taxon>
        <taxon>Stephanodiscaceae</taxon>
        <taxon>Cyclotella</taxon>
    </lineage>
</organism>
<accession>A0ABD3QSX3</accession>
<dbReference type="Proteomes" id="UP001516023">
    <property type="component" value="Unassembled WGS sequence"/>
</dbReference>
<evidence type="ECO:0000256" key="3">
    <source>
        <dbReference type="ARBA" id="ARBA00023078"/>
    </source>
</evidence>
<feature type="non-terminal residue" evidence="6">
    <location>
        <position position="96"/>
    </location>
</feature>
<evidence type="ECO:0000256" key="2">
    <source>
        <dbReference type="ARBA" id="ARBA00010827"/>
    </source>
</evidence>
<dbReference type="GO" id="GO:0016020">
    <property type="term" value="C:membrane"/>
    <property type="evidence" value="ECO:0007669"/>
    <property type="project" value="UniProtKB-SubCell"/>
</dbReference>